<evidence type="ECO:0000256" key="1">
    <source>
        <dbReference type="ARBA" id="ARBA00022692"/>
    </source>
</evidence>
<dbReference type="PANTHER" id="PTHR31792">
    <property type="entry name" value="VACUOLAR ATPASE ASSEMBLY INTEGRAL MEMBRANE PROTEIN VMA21"/>
    <property type="match status" value="1"/>
</dbReference>
<keyword evidence="8" id="KW-1185">Reference proteome</keyword>
<feature type="transmembrane region" description="Helical" evidence="6">
    <location>
        <begin position="49"/>
        <end position="72"/>
    </location>
</feature>
<keyword evidence="4 6" id="KW-0472">Membrane</keyword>
<name>A0A292PU21_9PEZI</name>
<gene>
    <name evidence="7" type="ORF">GSTUAT00005695001</name>
</gene>
<sequence>MATRRTLKGEKVTEKEDIAAIVPDTNPNGANPKNDSGGPAVPGSVIAKLLLFTLAMVVAPLGSYFLTVNAVFSGNTTFAGATAAVVANVVLITYVLVAMAEDTREQEEAKKSQ</sequence>
<comment type="similarity">
    <text evidence="6">Belongs to the VMA21 family.</text>
</comment>
<organism evidence="7 8">
    <name type="scientific">Tuber aestivum</name>
    <name type="common">summer truffle</name>
    <dbReference type="NCBI Taxonomy" id="59557"/>
    <lineage>
        <taxon>Eukaryota</taxon>
        <taxon>Fungi</taxon>
        <taxon>Dikarya</taxon>
        <taxon>Ascomycota</taxon>
        <taxon>Pezizomycotina</taxon>
        <taxon>Pezizomycetes</taxon>
        <taxon>Pezizales</taxon>
        <taxon>Tuberaceae</taxon>
        <taxon>Tuber</taxon>
    </lineage>
</organism>
<dbReference type="GO" id="GO:0033116">
    <property type="term" value="C:endoplasmic reticulum-Golgi intermediate compartment membrane"/>
    <property type="evidence" value="ECO:0007669"/>
    <property type="project" value="UniProtKB-SubCell"/>
</dbReference>
<dbReference type="Proteomes" id="UP001412239">
    <property type="component" value="Unassembled WGS sequence"/>
</dbReference>
<dbReference type="EMBL" id="LN891054">
    <property type="protein sequence ID" value="CUS10148.1"/>
    <property type="molecule type" value="Genomic_DNA"/>
</dbReference>
<evidence type="ECO:0000256" key="4">
    <source>
        <dbReference type="ARBA" id="ARBA00023136"/>
    </source>
</evidence>
<proteinExistence type="inferred from homology"/>
<keyword evidence="1 6" id="KW-0812">Transmembrane</keyword>
<evidence type="ECO:0000313" key="7">
    <source>
        <dbReference type="EMBL" id="CUS10148.1"/>
    </source>
</evidence>
<dbReference type="Pfam" id="PF09446">
    <property type="entry name" value="VMA21"/>
    <property type="match status" value="1"/>
</dbReference>
<dbReference type="InterPro" id="IPR019013">
    <property type="entry name" value="Vma21"/>
</dbReference>
<evidence type="ECO:0000313" key="8">
    <source>
        <dbReference type="Proteomes" id="UP001412239"/>
    </source>
</evidence>
<reference evidence="7" key="1">
    <citation type="submission" date="2015-10" db="EMBL/GenBank/DDBJ databases">
        <authorList>
            <person name="Regsiter A."/>
            <person name="william w."/>
        </authorList>
    </citation>
    <scope>NUCLEOTIDE SEQUENCE</scope>
    <source>
        <strain evidence="7">Montdore</strain>
    </source>
</reference>
<comment type="subcellular location">
    <subcellularLocation>
        <location evidence="6">Endoplasmic reticulum membrane</location>
        <topology evidence="6">Multi-pass membrane protein</topology>
    </subcellularLocation>
    <subcellularLocation>
        <location evidence="6">Endoplasmic reticulum-Golgi intermediate compartment membrane</location>
        <topology evidence="6">Multi-pass membrane protein</topology>
    </subcellularLocation>
    <subcellularLocation>
        <location evidence="6">Cytoplasmic vesicle</location>
        <location evidence="6">COPII-coated vesicle membrane</location>
        <topology evidence="6">Multi-pass membrane protein</topology>
    </subcellularLocation>
</comment>
<evidence type="ECO:0000256" key="6">
    <source>
        <dbReference type="HAMAP-Rule" id="MF_03058"/>
    </source>
</evidence>
<dbReference type="PANTHER" id="PTHR31792:SF3">
    <property type="entry name" value="VACUOLAR ATPASE ASSEMBLY INTEGRAL MEMBRANE PROTEIN VMA21"/>
    <property type="match status" value="1"/>
</dbReference>
<dbReference type="HAMAP" id="MF_03058">
    <property type="entry name" value="VMA21"/>
    <property type="match status" value="1"/>
</dbReference>
<dbReference type="GO" id="GO:0005789">
    <property type="term" value="C:endoplasmic reticulum membrane"/>
    <property type="evidence" value="ECO:0007669"/>
    <property type="project" value="UniProtKB-SubCell"/>
</dbReference>
<keyword evidence="3 6" id="KW-1133">Transmembrane helix</keyword>
<evidence type="ECO:0000256" key="2">
    <source>
        <dbReference type="ARBA" id="ARBA00022824"/>
    </source>
</evidence>
<feature type="transmembrane region" description="Helical" evidence="6">
    <location>
        <begin position="78"/>
        <end position="100"/>
    </location>
</feature>
<accession>A0A292PU21</accession>
<protein>
    <submittedName>
        <fullName evidence="7">Uncharacterized protein</fullName>
    </submittedName>
</protein>
<dbReference type="GO" id="GO:0070072">
    <property type="term" value="P:vacuolar proton-transporting V-type ATPase complex assembly"/>
    <property type="evidence" value="ECO:0007669"/>
    <property type="project" value="UniProtKB-UniRule"/>
</dbReference>
<feature type="short sequence motif" description="Prevents secretion from ER" evidence="6">
    <location>
        <begin position="110"/>
        <end position="113"/>
    </location>
</feature>
<dbReference type="GO" id="GO:0012507">
    <property type="term" value="C:ER to Golgi transport vesicle membrane"/>
    <property type="evidence" value="ECO:0007669"/>
    <property type="project" value="UniProtKB-SubCell"/>
</dbReference>
<comment type="function">
    <text evidence="6">Required for the assembly of the V0 complex of the vacuolar ATPase (V-ATPase) in the endoplasmic reticulum.</text>
</comment>
<evidence type="ECO:0000256" key="3">
    <source>
        <dbReference type="ARBA" id="ARBA00022989"/>
    </source>
</evidence>
<keyword evidence="5 6" id="KW-0968">Cytoplasmic vesicle</keyword>
<keyword evidence="2 6" id="KW-0256">Endoplasmic reticulum</keyword>
<dbReference type="AlphaFoldDB" id="A0A292PU21"/>
<evidence type="ECO:0000256" key="5">
    <source>
        <dbReference type="ARBA" id="ARBA00023329"/>
    </source>
</evidence>